<keyword evidence="2" id="KW-1185">Reference proteome</keyword>
<dbReference type="Proteomes" id="UP001530293">
    <property type="component" value="Unassembled WGS sequence"/>
</dbReference>
<evidence type="ECO:0000313" key="1">
    <source>
        <dbReference type="EMBL" id="KAL3757072.1"/>
    </source>
</evidence>
<dbReference type="EMBL" id="JALLBG020000273">
    <property type="protein sequence ID" value="KAL3757072.1"/>
    <property type="molecule type" value="Genomic_DNA"/>
</dbReference>
<evidence type="ECO:0000313" key="2">
    <source>
        <dbReference type="Proteomes" id="UP001530293"/>
    </source>
</evidence>
<organism evidence="1 2">
    <name type="scientific">Discostella pseudostelligera</name>
    <dbReference type="NCBI Taxonomy" id="259834"/>
    <lineage>
        <taxon>Eukaryota</taxon>
        <taxon>Sar</taxon>
        <taxon>Stramenopiles</taxon>
        <taxon>Ochrophyta</taxon>
        <taxon>Bacillariophyta</taxon>
        <taxon>Coscinodiscophyceae</taxon>
        <taxon>Thalassiosirophycidae</taxon>
        <taxon>Stephanodiscales</taxon>
        <taxon>Stephanodiscaceae</taxon>
        <taxon>Discostella</taxon>
    </lineage>
</organism>
<gene>
    <name evidence="1" type="ORF">ACHAWU_002911</name>
</gene>
<comment type="caution">
    <text evidence="1">The sequence shown here is derived from an EMBL/GenBank/DDBJ whole genome shotgun (WGS) entry which is preliminary data.</text>
</comment>
<sequence length="307" mass="34369">MTAAVIIAIASYHITIAHRHRPSPNTNLISREPRRSIMTFSRPKLILVLQLAVVLRGAYNASSLSLSSSTLFHCMPMLSRGGGMPMTRRSRISFKNPFVLNMAQDEKDYISPMRQRPRPEGGDVAYTNENILRQLRYYNNIRQVGGDDCILDVYARDPNPISAAASTTTSTTINADDEEEKQIIEKKDKVLIRYWFVGKVARCTGTVSPEQAIARQYNLLEEHACRIRPIELGRYFGTIEMCMAPGNTEIFMAQNDPCIRLQKVPRFVEGVGEVALLEVGLNLEIVTNQGVGFCIYRDEDGDGVVPA</sequence>
<name>A0ABD3M4H7_9STRA</name>
<protein>
    <submittedName>
        <fullName evidence="1">Uncharacterized protein</fullName>
    </submittedName>
</protein>
<dbReference type="AlphaFoldDB" id="A0ABD3M4H7"/>
<accession>A0ABD3M4H7</accession>
<reference evidence="1 2" key="1">
    <citation type="submission" date="2024-10" db="EMBL/GenBank/DDBJ databases">
        <title>Updated reference genomes for cyclostephanoid diatoms.</title>
        <authorList>
            <person name="Roberts W.R."/>
            <person name="Alverson A.J."/>
        </authorList>
    </citation>
    <scope>NUCLEOTIDE SEQUENCE [LARGE SCALE GENOMIC DNA]</scope>
    <source>
        <strain evidence="1 2">AJA232-27</strain>
    </source>
</reference>
<proteinExistence type="predicted"/>